<reference evidence="2 3" key="1">
    <citation type="submission" date="2016-10" db="EMBL/GenBank/DDBJ databases">
        <title>Alkaliphiles isolated from bioreactors.</title>
        <authorList>
            <person name="Salah Z."/>
            <person name="Rout S.P."/>
            <person name="Humphreys P.N."/>
        </authorList>
    </citation>
    <scope>NUCLEOTIDE SEQUENCE [LARGE SCALE GENOMIC DNA]</scope>
    <source>
        <strain evidence="2 3">ZS02</strain>
    </source>
</reference>
<dbReference type="STRING" id="418702.BJN45_14165"/>
<accession>A0A1R1I132</accession>
<dbReference type="Pfam" id="PF10986">
    <property type="entry name" value="ZrgA"/>
    <property type="match status" value="1"/>
</dbReference>
<dbReference type="Proteomes" id="UP000187526">
    <property type="component" value="Unassembled WGS sequence"/>
</dbReference>
<dbReference type="EMBL" id="MTHD01000005">
    <property type="protein sequence ID" value="OMG52441.1"/>
    <property type="molecule type" value="Genomic_DNA"/>
</dbReference>
<proteinExistence type="predicted"/>
<dbReference type="AlphaFoldDB" id="A0A1R1I132"/>
<evidence type="ECO:0008006" key="4">
    <source>
        <dbReference type="Google" id="ProtNLM"/>
    </source>
</evidence>
<name>A0A1R1I132_9RHOO</name>
<dbReference type="OrthoDB" id="7346546at2"/>
<evidence type="ECO:0000313" key="3">
    <source>
        <dbReference type="Proteomes" id="UP000187526"/>
    </source>
</evidence>
<gene>
    <name evidence="2" type="ORF">BJN45_14165</name>
</gene>
<feature type="signal peptide" evidence="1">
    <location>
        <begin position="1"/>
        <end position="22"/>
    </location>
</feature>
<evidence type="ECO:0000313" key="2">
    <source>
        <dbReference type="EMBL" id="OMG52441.1"/>
    </source>
</evidence>
<evidence type="ECO:0000256" key="1">
    <source>
        <dbReference type="SAM" id="SignalP"/>
    </source>
</evidence>
<keyword evidence="1" id="KW-0732">Signal</keyword>
<feature type="chain" id="PRO_5012887267" description="DUF2796 domain-containing protein" evidence="1">
    <location>
        <begin position="23"/>
        <end position="189"/>
    </location>
</feature>
<organism evidence="2 3">
    <name type="scientific">Azonexus hydrophilus</name>
    <dbReference type="NCBI Taxonomy" id="418702"/>
    <lineage>
        <taxon>Bacteria</taxon>
        <taxon>Pseudomonadati</taxon>
        <taxon>Pseudomonadota</taxon>
        <taxon>Betaproteobacteria</taxon>
        <taxon>Rhodocyclales</taxon>
        <taxon>Azonexaceae</taxon>
        <taxon>Azonexus</taxon>
    </lineage>
</organism>
<keyword evidence="3" id="KW-1185">Reference proteome</keyword>
<protein>
    <recommendedName>
        <fullName evidence="4">DUF2796 domain-containing protein</fullName>
    </recommendedName>
</protein>
<dbReference type="InterPro" id="IPR021253">
    <property type="entry name" value="ZrgA-like"/>
</dbReference>
<sequence length="189" mass="20250">MSTTAIFLVFDMFPSFSGVAPAARLLACAFAAGTCISFNAHAHGTHTHGHGTARLTVDGPVVEVSIDVPLESYLGYDYPPHGEAQQQVWDAFAARVGNPLNFIEPAAEARCTVTAASTTPDIGKATPAVDISNVVLAVKFHCEQPAALKSFSLHAFRDHPGLKQLRVQMQLNGQRKTVTVRPRFPAITL</sequence>
<comment type="caution">
    <text evidence="2">The sequence shown here is derived from an EMBL/GenBank/DDBJ whole genome shotgun (WGS) entry which is preliminary data.</text>
</comment>